<accession>A0A8X6MA10</accession>
<dbReference type="EMBL" id="BMAV01025086">
    <property type="protein sequence ID" value="GFS38328.1"/>
    <property type="molecule type" value="Genomic_DNA"/>
</dbReference>
<dbReference type="Proteomes" id="UP000886998">
    <property type="component" value="Unassembled WGS sequence"/>
</dbReference>
<sequence>MATLVKSKRCDEKSITYIYWGKCILQLTKLLKLANTFPWTRAPGRNHHRDDDVFRGLAIVVSSSERYQLLSADFQLLQIREIPQLCFQQNFSCRIMDEEMRKGEEICKELLEAYFRRIREDMQRVRWANPFPVGPAPA</sequence>
<reference evidence="1" key="1">
    <citation type="submission" date="2020-08" db="EMBL/GenBank/DDBJ databases">
        <title>Multicomponent nature underlies the extraordinary mechanical properties of spider dragline silk.</title>
        <authorList>
            <person name="Kono N."/>
            <person name="Nakamura H."/>
            <person name="Mori M."/>
            <person name="Yoshida Y."/>
            <person name="Ohtoshi R."/>
            <person name="Malay A.D."/>
            <person name="Moran D.A.P."/>
            <person name="Tomita M."/>
            <person name="Numata K."/>
            <person name="Arakawa K."/>
        </authorList>
    </citation>
    <scope>NUCLEOTIDE SEQUENCE</scope>
</reference>
<feature type="non-terminal residue" evidence="1">
    <location>
        <position position="1"/>
    </location>
</feature>
<proteinExistence type="predicted"/>
<protein>
    <submittedName>
        <fullName evidence="1">Uncharacterized protein</fullName>
    </submittedName>
</protein>
<gene>
    <name evidence="1" type="ORF">TNIN_408831</name>
</gene>
<evidence type="ECO:0000313" key="1">
    <source>
        <dbReference type="EMBL" id="GFS38328.1"/>
    </source>
</evidence>
<dbReference type="AlphaFoldDB" id="A0A8X6MA10"/>
<comment type="caution">
    <text evidence="1">The sequence shown here is derived from an EMBL/GenBank/DDBJ whole genome shotgun (WGS) entry which is preliminary data.</text>
</comment>
<name>A0A8X6MA10_9ARAC</name>
<keyword evidence="2" id="KW-1185">Reference proteome</keyword>
<evidence type="ECO:0000313" key="2">
    <source>
        <dbReference type="Proteomes" id="UP000886998"/>
    </source>
</evidence>
<organism evidence="1 2">
    <name type="scientific">Trichonephila inaurata madagascariensis</name>
    <dbReference type="NCBI Taxonomy" id="2747483"/>
    <lineage>
        <taxon>Eukaryota</taxon>
        <taxon>Metazoa</taxon>
        <taxon>Ecdysozoa</taxon>
        <taxon>Arthropoda</taxon>
        <taxon>Chelicerata</taxon>
        <taxon>Arachnida</taxon>
        <taxon>Araneae</taxon>
        <taxon>Araneomorphae</taxon>
        <taxon>Entelegynae</taxon>
        <taxon>Araneoidea</taxon>
        <taxon>Nephilidae</taxon>
        <taxon>Trichonephila</taxon>
        <taxon>Trichonephila inaurata</taxon>
    </lineage>
</organism>